<accession>A0A1F7W9S6</accession>
<feature type="compositionally biased region" description="Basic and acidic residues" evidence="1">
    <location>
        <begin position="15"/>
        <end position="30"/>
    </location>
</feature>
<gene>
    <name evidence="2" type="ORF">A2304_05070</name>
</gene>
<dbReference type="EMBL" id="MGFE01000015">
    <property type="protein sequence ID" value="OGL98834.1"/>
    <property type="molecule type" value="Genomic_DNA"/>
</dbReference>
<sequence length="88" mass="10201">MRQHTGPPFPSPTIDDVRRMRSDTEERREAKRAAAERWLRQFCARARFVLEIEDLRVEALTQEKCAAEIDKARPLLPESLIIAILSRA</sequence>
<comment type="caution">
    <text evidence="2">The sequence shown here is derived from an EMBL/GenBank/DDBJ whole genome shotgun (WGS) entry which is preliminary data.</text>
</comment>
<name>A0A1F7W9S6_9BACT</name>
<reference evidence="2 3" key="1">
    <citation type="journal article" date="2016" name="Nat. Commun.">
        <title>Thousands of microbial genomes shed light on interconnected biogeochemical processes in an aquifer system.</title>
        <authorList>
            <person name="Anantharaman K."/>
            <person name="Brown C.T."/>
            <person name="Hug L.A."/>
            <person name="Sharon I."/>
            <person name="Castelle C.J."/>
            <person name="Probst A.J."/>
            <person name="Thomas B.C."/>
            <person name="Singh A."/>
            <person name="Wilkins M.J."/>
            <person name="Karaoz U."/>
            <person name="Brodie E.L."/>
            <person name="Williams K.H."/>
            <person name="Hubbard S.S."/>
            <person name="Banfield J.F."/>
        </authorList>
    </citation>
    <scope>NUCLEOTIDE SEQUENCE [LARGE SCALE GENOMIC DNA]</scope>
</reference>
<dbReference type="AlphaFoldDB" id="A0A1F7W9S6"/>
<feature type="region of interest" description="Disordered" evidence="1">
    <location>
        <begin position="1"/>
        <end position="30"/>
    </location>
</feature>
<dbReference type="Proteomes" id="UP000176501">
    <property type="component" value="Unassembled WGS sequence"/>
</dbReference>
<protein>
    <submittedName>
        <fullName evidence="2">Uncharacterized protein</fullName>
    </submittedName>
</protein>
<proteinExistence type="predicted"/>
<evidence type="ECO:0000313" key="2">
    <source>
        <dbReference type="EMBL" id="OGL98834.1"/>
    </source>
</evidence>
<evidence type="ECO:0000313" key="3">
    <source>
        <dbReference type="Proteomes" id="UP000176501"/>
    </source>
</evidence>
<evidence type="ECO:0000256" key="1">
    <source>
        <dbReference type="SAM" id="MobiDB-lite"/>
    </source>
</evidence>
<organism evidence="2 3">
    <name type="scientific">Candidatus Uhrbacteria bacterium RIFOXYB2_FULL_57_15</name>
    <dbReference type="NCBI Taxonomy" id="1802422"/>
    <lineage>
        <taxon>Bacteria</taxon>
        <taxon>Candidatus Uhriibacteriota</taxon>
    </lineage>
</organism>